<dbReference type="OrthoDB" id="6298442at2"/>
<organism evidence="1 2">
    <name type="scientific">Neoasaia chiangmaiensis</name>
    <dbReference type="NCBI Taxonomy" id="320497"/>
    <lineage>
        <taxon>Bacteria</taxon>
        <taxon>Pseudomonadati</taxon>
        <taxon>Pseudomonadota</taxon>
        <taxon>Alphaproteobacteria</taxon>
        <taxon>Acetobacterales</taxon>
        <taxon>Acetobacteraceae</taxon>
        <taxon>Neoasaia</taxon>
    </lineage>
</organism>
<dbReference type="AlphaFoldDB" id="A0A1U9KR01"/>
<dbReference type="InterPro" id="IPR015004">
    <property type="entry name" value="MesX"/>
</dbReference>
<protein>
    <submittedName>
        <fullName evidence="1">Uncharacterized protein</fullName>
    </submittedName>
</protein>
<dbReference type="Pfam" id="PF08908">
    <property type="entry name" value="MesX"/>
    <property type="match status" value="1"/>
</dbReference>
<gene>
    <name evidence="1" type="ORF">A0U93_09610</name>
</gene>
<name>A0A1U9KR01_9PROT</name>
<keyword evidence="2" id="KW-1185">Reference proteome</keyword>
<dbReference type="RefSeq" id="WP_077807166.1">
    <property type="nucleotide sequence ID" value="NZ_BJXS01000003.1"/>
</dbReference>
<dbReference type="KEGG" id="nch:A0U93_09610"/>
<evidence type="ECO:0000313" key="1">
    <source>
        <dbReference type="EMBL" id="AQS88152.1"/>
    </source>
</evidence>
<dbReference type="Proteomes" id="UP000188604">
    <property type="component" value="Chromosome"/>
</dbReference>
<dbReference type="EMBL" id="CP014691">
    <property type="protein sequence ID" value="AQS88152.1"/>
    <property type="molecule type" value="Genomic_DNA"/>
</dbReference>
<sequence>MHMDFSFNIKKTKFDDKYNPSTDTRLTTNFANLARGEHRQENLQNVLQMIDRRFNSLAGWDNHKADRYSVELEIVSVEMHLDSNGNRKVFPLIEVLNTSIADKTRGEHIAGIVGNNFSSYVRDYDFSVLLLNQNQNHEKFRVPERFGDLHGNLFKAFIHSDIYKRNFGKMPVICLSVSSNRTYRKTGNYHPVLGSEYEQTEFSLTDQYFGKMGMKVRYFMPPYAAAPLAFYFFGDLLSDYSNLELIGTISTMESFQKIYRPEIYNANSPAAECYQPSLKHKDYSLTRIVYDREERGRLAIEQGKFAEEHFIRPYQDILERWSAHSPV</sequence>
<accession>A0A1U9KR01</accession>
<reference evidence="1 2" key="1">
    <citation type="submission" date="2016-03" db="EMBL/GenBank/DDBJ databases">
        <title>Acetic acid bacteria sequencing.</title>
        <authorList>
            <person name="Brandt J."/>
            <person name="Jakob F."/>
            <person name="Vogel R.F."/>
        </authorList>
    </citation>
    <scope>NUCLEOTIDE SEQUENCE [LARGE SCALE GENOMIC DNA]</scope>
    <source>
        <strain evidence="1 2">NBRC 101099</strain>
    </source>
</reference>
<dbReference type="PIRSF" id="PIRSF034367">
    <property type="entry name" value="DUF1852"/>
    <property type="match status" value="1"/>
</dbReference>
<evidence type="ECO:0000313" key="2">
    <source>
        <dbReference type="Proteomes" id="UP000188604"/>
    </source>
</evidence>
<proteinExistence type="predicted"/>